<gene>
    <name evidence="2" type="ORF">ACFODZ_09110</name>
</gene>
<dbReference type="InterPro" id="IPR050571">
    <property type="entry name" value="Class-IV_PLP-Dep_Aminotrnsfr"/>
</dbReference>
<dbReference type="EMBL" id="JBHRTS010000004">
    <property type="protein sequence ID" value="MFC3194397.1"/>
    <property type="molecule type" value="Genomic_DNA"/>
</dbReference>
<dbReference type="Pfam" id="PF19798">
    <property type="entry name" value="Sulfotransfer_5"/>
    <property type="match status" value="1"/>
</dbReference>
<organism evidence="2 3">
    <name type="scientific">Marinicella sediminis</name>
    <dbReference type="NCBI Taxonomy" id="1792834"/>
    <lineage>
        <taxon>Bacteria</taxon>
        <taxon>Pseudomonadati</taxon>
        <taxon>Pseudomonadota</taxon>
        <taxon>Gammaproteobacteria</taxon>
        <taxon>Lysobacterales</taxon>
        <taxon>Marinicellaceae</taxon>
        <taxon>Marinicella</taxon>
    </lineage>
</organism>
<sequence>MIRIAMWSGPRNISTAMMRAWENRNDTVVVDEPLYGPYLATTGKKHAMHQQIIAHQGADWRPIVDGLLHDEPAPVSIYYQKHMSHHLTDDVDLSFTDQLRNAFLIRHPNDVLASYLRKHPRATPADLGYPQQVALFNRIREQTGQIPPVMASKDILLNPKAMLTSLCEALGVPFDEAMLSWPTGYRESDGIWAEHWYNRVIESTGFAEYRPKPNQLSLEEQAIADACLPYYEVLAEHATAA</sequence>
<dbReference type="SUPFAM" id="SSF52540">
    <property type="entry name" value="P-loop containing nucleoside triphosphate hydrolases"/>
    <property type="match status" value="1"/>
</dbReference>
<name>A0ABV7JG66_9GAMM</name>
<accession>A0ABV7JG66</accession>
<dbReference type="PANTHER" id="PTHR42743">
    <property type="entry name" value="AMINO-ACID AMINOTRANSFERASE"/>
    <property type="match status" value="1"/>
</dbReference>
<evidence type="ECO:0000256" key="1">
    <source>
        <dbReference type="ARBA" id="ARBA00009320"/>
    </source>
</evidence>
<dbReference type="RefSeq" id="WP_077411109.1">
    <property type="nucleotide sequence ID" value="NZ_JBHRTS010000004.1"/>
</dbReference>
<dbReference type="InterPro" id="IPR027417">
    <property type="entry name" value="P-loop_NTPase"/>
</dbReference>
<evidence type="ECO:0008006" key="4">
    <source>
        <dbReference type="Google" id="ProtNLM"/>
    </source>
</evidence>
<dbReference type="PANTHER" id="PTHR42743:SF11">
    <property type="entry name" value="AMINODEOXYCHORISMATE LYASE"/>
    <property type="match status" value="1"/>
</dbReference>
<dbReference type="Gene3D" id="3.40.50.300">
    <property type="entry name" value="P-loop containing nucleotide triphosphate hydrolases"/>
    <property type="match status" value="1"/>
</dbReference>
<reference evidence="3" key="1">
    <citation type="journal article" date="2019" name="Int. J. Syst. Evol. Microbiol.">
        <title>The Global Catalogue of Microorganisms (GCM) 10K type strain sequencing project: providing services to taxonomists for standard genome sequencing and annotation.</title>
        <authorList>
            <consortium name="The Broad Institute Genomics Platform"/>
            <consortium name="The Broad Institute Genome Sequencing Center for Infectious Disease"/>
            <person name="Wu L."/>
            <person name="Ma J."/>
        </authorList>
    </citation>
    <scope>NUCLEOTIDE SEQUENCE [LARGE SCALE GENOMIC DNA]</scope>
    <source>
        <strain evidence="3">KCTC 42953</strain>
    </source>
</reference>
<evidence type="ECO:0000313" key="2">
    <source>
        <dbReference type="EMBL" id="MFC3194397.1"/>
    </source>
</evidence>
<evidence type="ECO:0000313" key="3">
    <source>
        <dbReference type="Proteomes" id="UP001595533"/>
    </source>
</evidence>
<comment type="caution">
    <text evidence="2">The sequence shown here is derived from an EMBL/GenBank/DDBJ whole genome shotgun (WGS) entry which is preliminary data.</text>
</comment>
<dbReference type="Proteomes" id="UP001595533">
    <property type="component" value="Unassembled WGS sequence"/>
</dbReference>
<proteinExistence type="inferred from homology"/>
<protein>
    <recommendedName>
        <fullName evidence="4">Sulfotransferase family protein</fullName>
    </recommendedName>
</protein>
<keyword evidence="3" id="KW-1185">Reference proteome</keyword>
<comment type="similarity">
    <text evidence="1">Belongs to the class-IV pyridoxal-phosphate-dependent aminotransferase family.</text>
</comment>